<dbReference type="SUPFAM" id="SSF160443">
    <property type="entry name" value="SMR domain-like"/>
    <property type="match status" value="1"/>
</dbReference>
<protein>
    <submittedName>
        <fullName evidence="2">Smr domain-containing protein</fullName>
    </submittedName>
</protein>
<evidence type="ECO:0000259" key="1">
    <source>
        <dbReference type="PROSITE" id="PS50828"/>
    </source>
</evidence>
<dbReference type="InterPro" id="IPR036063">
    <property type="entry name" value="Smr_dom_sf"/>
</dbReference>
<dbReference type="OrthoDB" id="9808166at2"/>
<feature type="domain" description="Smr" evidence="1">
    <location>
        <begin position="12"/>
        <end position="87"/>
    </location>
</feature>
<dbReference type="STRING" id="1121393.SAMN02745216_00392"/>
<organism evidence="2 3">
    <name type="scientific">Desulfatibacillum alkenivorans DSM 16219</name>
    <dbReference type="NCBI Taxonomy" id="1121393"/>
    <lineage>
        <taxon>Bacteria</taxon>
        <taxon>Pseudomonadati</taxon>
        <taxon>Thermodesulfobacteriota</taxon>
        <taxon>Desulfobacteria</taxon>
        <taxon>Desulfobacterales</taxon>
        <taxon>Desulfatibacillaceae</taxon>
        <taxon>Desulfatibacillum</taxon>
    </lineage>
</organism>
<dbReference type="EMBL" id="FQZU01000001">
    <property type="protein sequence ID" value="SHI67601.1"/>
    <property type="molecule type" value="Genomic_DNA"/>
</dbReference>
<dbReference type="PANTHER" id="PTHR35562">
    <property type="entry name" value="DNA ENDONUCLEASE SMRA-RELATED"/>
    <property type="match status" value="1"/>
</dbReference>
<dbReference type="InterPro" id="IPR002625">
    <property type="entry name" value="Smr_dom"/>
</dbReference>
<dbReference type="Pfam" id="PF01713">
    <property type="entry name" value="Smr"/>
    <property type="match status" value="1"/>
</dbReference>
<evidence type="ECO:0000313" key="3">
    <source>
        <dbReference type="Proteomes" id="UP000183994"/>
    </source>
</evidence>
<dbReference type="SMART" id="SM00463">
    <property type="entry name" value="SMR"/>
    <property type="match status" value="1"/>
</dbReference>
<name>A0A1M6D3A2_9BACT</name>
<dbReference type="PANTHER" id="PTHR35562:SF2">
    <property type="entry name" value="DNA ENDONUCLEASE SMRA-RELATED"/>
    <property type="match status" value="1"/>
</dbReference>
<dbReference type="Proteomes" id="UP000183994">
    <property type="component" value="Unassembled WGS sequence"/>
</dbReference>
<proteinExistence type="predicted"/>
<dbReference type="AlphaFoldDB" id="A0A1M6D3A2"/>
<sequence>MEPVIIPITDELDLHTFRPGEVSGLLKDYLEECRKAGIFSVRIIHGKGTGALAKSVHSCLSKNPRVRSFRLAPPQFGGWGATIVELETKK</sequence>
<gene>
    <name evidence="2" type="ORF">SAMN02745216_00392</name>
</gene>
<dbReference type="Gene3D" id="3.30.1370.110">
    <property type="match status" value="1"/>
</dbReference>
<reference evidence="3" key="1">
    <citation type="submission" date="2016-11" db="EMBL/GenBank/DDBJ databases">
        <authorList>
            <person name="Varghese N."/>
            <person name="Submissions S."/>
        </authorList>
    </citation>
    <scope>NUCLEOTIDE SEQUENCE [LARGE SCALE GENOMIC DNA]</scope>
    <source>
        <strain evidence="3">DSM 16219</strain>
    </source>
</reference>
<dbReference type="RefSeq" id="WP_073472305.1">
    <property type="nucleotide sequence ID" value="NZ_FQZU01000001.1"/>
</dbReference>
<evidence type="ECO:0000313" key="2">
    <source>
        <dbReference type="EMBL" id="SHI67601.1"/>
    </source>
</evidence>
<accession>A0A1M6D3A2</accession>
<dbReference type="PROSITE" id="PS50828">
    <property type="entry name" value="SMR"/>
    <property type="match status" value="1"/>
</dbReference>
<keyword evidence="3" id="KW-1185">Reference proteome</keyword>